<comment type="caution">
    <text evidence="2">The sequence shown here is derived from an EMBL/GenBank/DDBJ whole genome shotgun (WGS) entry which is preliminary data.</text>
</comment>
<gene>
    <name evidence="2" type="ORF">N7541_004254</name>
</gene>
<feature type="region of interest" description="Disordered" evidence="1">
    <location>
        <begin position="26"/>
        <end position="48"/>
    </location>
</feature>
<proteinExistence type="predicted"/>
<accession>A0A9W9RND5</accession>
<reference evidence="2" key="1">
    <citation type="submission" date="2022-12" db="EMBL/GenBank/DDBJ databases">
        <authorList>
            <person name="Petersen C."/>
        </authorList>
    </citation>
    <scope>NUCLEOTIDE SEQUENCE</scope>
    <source>
        <strain evidence="2">IBT 35675</strain>
    </source>
</reference>
<evidence type="ECO:0000256" key="1">
    <source>
        <dbReference type="SAM" id="MobiDB-lite"/>
    </source>
</evidence>
<feature type="compositionally biased region" description="Acidic residues" evidence="1">
    <location>
        <begin position="37"/>
        <end position="48"/>
    </location>
</feature>
<reference evidence="2" key="2">
    <citation type="journal article" date="2023" name="IMA Fungus">
        <title>Comparative genomic study of the Penicillium genus elucidates a diverse pangenome and 15 lateral gene transfer events.</title>
        <authorList>
            <person name="Petersen C."/>
            <person name="Sorensen T."/>
            <person name="Nielsen M.R."/>
            <person name="Sondergaard T.E."/>
            <person name="Sorensen J.L."/>
            <person name="Fitzpatrick D.A."/>
            <person name="Frisvad J.C."/>
            <person name="Nielsen K.L."/>
        </authorList>
    </citation>
    <scope>NUCLEOTIDE SEQUENCE</scope>
    <source>
        <strain evidence="2">IBT 35675</strain>
    </source>
</reference>
<sequence length="73" mass="8430">MTAWILIDTFYTFSILAHESDFDELDKTDEYRHGEGTNEEPEDRDEDQELQLVCKILNDRFSPNGSMADSGKV</sequence>
<dbReference type="AlphaFoldDB" id="A0A9W9RND5"/>
<protein>
    <submittedName>
        <fullName evidence="2">Uncharacterized protein</fullName>
    </submittedName>
</protein>
<name>A0A9W9RND5_PENBR</name>
<dbReference type="Proteomes" id="UP001148299">
    <property type="component" value="Unassembled WGS sequence"/>
</dbReference>
<organism evidence="2 3">
    <name type="scientific">Penicillium brevicompactum</name>
    <dbReference type="NCBI Taxonomy" id="5074"/>
    <lineage>
        <taxon>Eukaryota</taxon>
        <taxon>Fungi</taxon>
        <taxon>Dikarya</taxon>
        <taxon>Ascomycota</taxon>
        <taxon>Pezizomycotina</taxon>
        <taxon>Eurotiomycetes</taxon>
        <taxon>Eurotiomycetidae</taxon>
        <taxon>Eurotiales</taxon>
        <taxon>Aspergillaceae</taxon>
        <taxon>Penicillium</taxon>
    </lineage>
</organism>
<keyword evidence="3" id="KW-1185">Reference proteome</keyword>
<evidence type="ECO:0000313" key="2">
    <source>
        <dbReference type="EMBL" id="KAJ5363410.1"/>
    </source>
</evidence>
<dbReference type="EMBL" id="JAPZBR010000002">
    <property type="protein sequence ID" value="KAJ5363410.1"/>
    <property type="molecule type" value="Genomic_DNA"/>
</dbReference>
<evidence type="ECO:0000313" key="3">
    <source>
        <dbReference type="Proteomes" id="UP001148299"/>
    </source>
</evidence>